<feature type="transmembrane region" description="Helical" evidence="1">
    <location>
        <begin position="136"/>
        <end position="155"/>
    </location>
</feature>
<organism evidence="2 3">
    <name type="scientific">Lagenidium giganteum</name>
    <dbReference type="NCBI Taxonomy" id="4803"/>
    <lineage>
        <taxon>Eukaryota</taxon>
        <taxon>Sar</taxon>
        <taxon>Stramenopiles</taxon>
        <taxon>Oomycota</taxon>
        <taxon>Peronosporomycetes</taxon>
        <taxon>Pythiales</taxon>
        <taxon>Pythiaceae</taxon>
    </lineage>
</organism>
<dbReference type="EMBL" id="DAKRPA010000051">
    <property type="protein sequence ID" value="DBA01246.1"/>
    <property type="molecule type" value="Genomic_DNA"/>
</dbReference>
<keyword evidence="1" id="KW-0472">Membrane</keyword>
<comment type="caution">
    <text evidence="2">The sequence shown here is derived from an EMBL/GenBank/DDBJ whole genome shotgun (WGS) entry which is preliminary data.</text>
</comment>
<keyword evidence="3" id="KW-1185">Reference proteome</keyword>
<reference evidence="2" key="2">
    <citation type="journal article" date="2023" name="Microbiol Resour">
        <title>Decontamination and Annotation of the Draft Genome Sequence of the Oomycete Lagenidium giganteum ARSEF 373.</title>
        <authorList>
            <person name="Morgan W.R."/>
            <person name="Tartar A."/>
        </authorList>
    </citation>
    <scope>NUCLEOTIDE SEQUENCE</scope>
    <source>
        <strain evidence="2">ARSEF 373</strain>
    </source>
</reference>
<feature type="transmembrane region" description="Helical" evidence="1">
    <location>
        <begin position="53"/>
        <end position="74"/>
    </location>
</feature>
<evidence type="ECO:0000313" key="3">
    <source>
        <dbReference type="Proteomes" id="UP001146120"/>
    </source>
</evidence>
<feature type="transmembrane region" description="Helical" evidence="1">
    <location>
        <begin position="167"/>
        <end position="187"/>
    </location>
</feature>
<keyword evidence="1" id="KW-0812">Transmembrane</keyword>
<gene>
    <name evidence="2" type="ORF">N0F65_010838</name>
</gene>
<protein>
    <submittedName>
        <fullName evidence="2">Uncharacterized protein</fullName>
    </submittedName>
</protein>
<dbReference type="Proteomes" id="UP001146120">
    <property type="component" value="Unassembled WGS sequence"/>
</dbReference>
<name>A0AAV2Z4M5_9STRA</name>
<dbReference type="AlphaFoldDB" id="A0AAV2Z4M5"/>
<sequence length="221" mass="25030">MHHRRQTNEIHTFTRGRQCSDDGRQCTTALIDDYRYERATLETNAAEVHPIVVLLRSVAQIYVWIRLGFLITLLKVPSHVVVYSSLLPVLCYVVPYFLECGILQLVFDVKWSSYGGKFDFSIVDFVTNACIEMRNVWVLGLAAKVLVFATTPLHGRTQLVWPGKSGALGVRGLTIGTVSMLTIWAPLRSLSFRDSRVLEIVPNPRSRIIDIIRADRFPAKN</sequence>
<proteinExistence type="predicted"/>
<accession>A0AAV2Z4M5</accession>
<evidence type="ECO:0000256" key="1">
    <source>
        <dbReference type="SAM" id="Phobius"/>
    </source>
</evidence>
<evidence type="ECO:0000313" key="2">
    <source>
        <dbReference type="EMBL" id="DBA01246.1"/>
    </source>
</evidence>
<keyword evidence="1" id="KW-1133">Transmembrane helix</keyword>
<reference evidence="2" key="1">
    <citation type="submission" date="2022-11" db="EMBL/GenBank/DDBJ databases">
        <authorList>
            <person name="Morgan W.R."/>
            <person name="Tartar A."/>
        </authorList>
    </citation>
    <scope>NUCLEOTIDE SEQUENCE</scope>
    <source>
        <strain evidence="2">ARSEF 373</strain>
    </source>
</reference>
<feature type="transmembrane region" description="Helical" evidence="1">
    <location>
        <begin position="86"/>
        <end position="107"/>
    </location>
</feature>